<keyword evidence="4" id="KW-1185">Reference proteome</keyword>
<evidence type="ECO:0000313" key="3">
    <source>
        <dbReference type="EMBL" id="SDP98581.1"/>
    </source>
</evidence>
<dbReference type="InterPro" id="IPR014347">
    <property type="entry name" value="Tautomerase/MIF_sf"/>
</dbReference>
<dbReference type="EMBL" id="FNIX01000041">
    <property type="protein sequence ID" value="SDP98581.1"/>
    <property type="molecule type" value="Genomic_DNA"/>
</dbReference>
<sequence length="73" mass="7906">MPHVTIKHFPATLSPERSAALSTALTSAITEAFGCPDDVVSIALQPVPAEAWDEQVYQPEIAGRDSLLKQPQY</sequence>
<evidence type="ECO:0000259" key="2">
    <source>
        <dbReference type="Pfam" id="PF01361"/>
    </source>
</evidence>
<dbReference type="OrthoDB" id="3395834at2"/>
<evidence type="ECO:0000256" key="1">
    <source>
        <dbReference type="ARBA" id="ARBA00023235"/>
    </source>
</evidence>
<accession>A0A1H0X6K7</accession>
<dbReference type="Gene3D" id="3.30.429.10">
    <property type="entry name" value="Macrophage Migration Inhibitory Factor"/>
    <property type="match status" value="1"/>
</dbReference>
<organism evidence="3 4">
    <name type="scientific">Lentzea jiangxiensis</name>
    <dbReference type="NCBI Taxonomy" id="641025"/>
    <lineage>
        <taxon>Bacteria</taxon>
        <taxon>Bacillati</taxon>
        <taxon>Actinomycetota</taxon>
        <taxon>Actinomycetes</taxon>
        <taxon>Pseudonocardiales</taxon>
        <taxon>Pseudonocardiaceae</taxon>
        <taxon>Lentzea</taxon>
    </lineage>
</organism>
<feature type="domain" description="4-oxalocrotonate tautomerase-like" evidence="2">
    <location>
        <begin position="2"/>
        <end position="52"/>
    </location>
</feature>
<dbReference type="Pfam" id="PF01361">
    <property type="entry name" value="Tautomerase"/>
    <property type="match status" value="1"/>
</dbReference>
<dbReference type="RefSeq" id="WP_090105599.1">
    <property type="nucleotide sequence ID" value="NZ_FNIX01000041.1"/>
</dbReference>
<gene>
    <name evidence="3" type="ORF">SAMN05421507_14120</name>
</gene>
<dbReference type="SUPFAM" id="SSF55331">
    <property type="entry name" value="Tautomerase/MIF"/>
    <property type="match status" value="1"/>
</dbReference>
<dbReference type="Proteomes" id="UP000199691">
    <property type="component" value="Unassembled WGS sequence"/>
</dbReference>
<keyword evidence="1" id="KW-0413">Isomerase</keyword>
<dbReference type="AlphaFoldDB" id="A0A1H0X6K7"/>
<name>A0A1H0X6K7_9PSEU</name>
<evidence type="ECO:0000313" key="4">
    <source>
        <dbReference type="Proteomes" id="UP000199691"/>
    </source>
</evidence>
<dbReference type="InterPro" id="IPR004370">
    <property type="entry name" value="4-OT-like_dom"/>
</dbReference>
<dbReference type="GO" id="GO:0016853">
    <property type="term" value="F:isomerase activity"/>
    <property type="evidence" value="ECO:0007669"/>
    <property type="project" value="UniProtKB-KW"/>
</dbReference>
<protein>
    <submittedName>
        <fullName evidence="3">4-oxalocrotonate tautomerase</fullName>
    </submittedName>
</protein>
<proteinExistence type="predicted"/>
<reference evidence="4" key="1">
    <citation type="submission" date="2016-10" db="EMBL/GenBank/DDBJ databases">
        <authorList>
            <person name="Varghese N."/>
            <person name="Submissions S."/>
        </authorList>
    </citation>
    <scope>NUCLEOTIDE SEQUENCE [LARGE SCALE GENOMIC DNA]</scope>
    <source>
        <strain evidence="4">CGMCC 4.6609</strain>
    </source>
</reference>
<dbReference type="STRING" id="641025.SAMN05421507_14120"/>